<feature type="signal peptide" evidence="1">
    <location>
        <begin position="1"/>
        <end position="21"/>
    </location>
</feature>
<evidence type="ECO:0000256" key="1">
    <source>
        <dbReference type="SAM" id="SignalP"/>
    </source>
</evidence>
<proteinExistence type="predicted"/>
<feature type="domain" description="Bifunctional inhibitor/plant lipid transfer protein/seed storage helical" evidence="2">
    <location>
        <begin position="23"/>
        <end position="96"/>
    </location>
</feature>
<name>A0AAD3S134_NEPGR</name>
<dbReference type="CDD" id="cd04660">
    <property type="entry name" value="nsLTP_like"/>
    <property type="match status" value="1"/>
</dbReference>
<dbReference type="GO" id="GO:0009627">
    <property type="term" value="P:systemic acquired resistance"/>
    <property type="evidence" value="ECO:0007669"/>
    <property type="project" value="InterPro"/>
</dbReference>
<accession>A0AAD3S134</accession>
<organism evidence="3 4">
    <name type="scientific">Nepenthes gracilis</name>
    <name type="common">Slender pitcher plant</name>
    <dbReference type="NCBI Taxonomy" id="150966"/>
    <lineage>
        <taxon>Eukaryota</taxon>
        <taxon>Viridiplantae</taxon>
        <taxon>Streptophyta</taxon>
        <taxon>Embryophyta</taxon>
        <taxon>Tracheophyta</taxon>
        <taxon>Spermatophyta</taxon>
        <taxon>Magnoliopsida</taxon>
        <taxon>eudicotyledons</taxon>
        <taxon>Gunneridae</taxon>
        <taxon>Pentapetalae</taxon>
        <taxon>Caryophyllales</taxon>
        <taxon>Nepenthaceae</taxon>
        <taxon>Nepenthes</taxon>
    </lineage>
</organism>
<dbReference type="InterPro" id="IPR036312">
    <property type="entry name" value="Bifun_inhib/LTP/seed_sf"/>
</dbReference>
<dbReference type="Pfam" id="PF14368">
    <property type="entry name" value="LTP_2"/>
    <property type="match status" value="1"/>
</dbReference>
<dbReference type="Gene3D" id="1.10.110.10">
    <property type="entry name" value="Plant lipid-transfer and hydrophobic proteins"/>
    <property type="match status" value="1"/>
</dbReference>
<dbReference type="EMBL" id="BSYO01000003">
    <property type="protein sequence ID" value="GMH02453.1"/>
    <property type="molecule type" value="Genomic_DNA"/>
</dbReference>
<evidence type="ECO:0000313" key="3">
    <source>
        <dbReference type="EMBL" id="GMH02453.1"/>
    </source>
</evidence>
<protein>
    <recommendedName>
        <fullName evidence="2">Bifunctional inhibitor/plant lipid transfer protein/seed storage helical domain-containing protein</fullName>
    </recommendedName>
</protein>
<dbReference type="InterPro" id="IPR044741">
    <property type="entry name" value="NsLTP-like"/>
</dbReference>
<dbReference type="PANTHER" id="PTHR33122:SF60">
    <property type="entry name" value="LIPID-TRANSFER PROTEIN DIR1-RELATED"/>
    <property type="match status" value="1"/>
</dbReference>
<dbReference type="InterPro" id="IPR039265">
    <property type="entry name" value="DIR1-like"/>
</dbReference>
<keyword evidence="4" id="KW-1185">Reference proteome</keyword>
<reference evidence="3" key="1">
    <citation type="submission" date="2023-05" db="EMBL/GenBank/DDBJ databases">
        <title>Nepenthes gracilis genome sequencing.</title>
        <authorList>
            <person name="Fukushima K."/>
        </authorList>
    </citation>
    <scope>NUCLEOTIDE SEQUENCE</scope>
    <source>
        <strain evidence="3">SING2019-196</strain>
    </source>
</reference>
<dbReference type="GO" id="GO:0005504">
    <property type="term" value="F:fatty acid binding"/>
    <property type="evidence" value="ECO:0007669"/>
    <property type="project" value="InterPro"/>
</dbReference>
<evidence type="ECO:0000259" key="2">
    <source>
        <dbReference type="Pfam" id="PF14368"/>
    </source>
</evidence>
<keyword evidence="1" id="KW-0732">Signal</keyword>
<dbReference type="SUPFAM" id="SSF47699">
    <property type="entry name" value="Bifunctional inhibitor/lipid-transfer protein/seed storage 2S albumin"/>
    <property type="match status" value="1"/>
</dbReference>
<dbReference type="Proteomes" id="UP001279734">
    <property type="component" value="Unassembled WGS sequence"/>
</dbReference>
<gene>
    <name evidence="3" type="ORF">Nepgr_004292</name>
</gene>
<dbReference type="PANTHER" id="PTHR33122">
    <property type="entry name" value="LIPID BINDING PROTEIN-RELATED"/>
    <property type="match status" value="1"/>
</dbReference>
<sequence length="97" mass="10231">MARTLVLWALIMAAFLGKYDGLSLCNINQEGLVACKPAVTKPNPIDPSADCCQALNGANLTCLCSYRSSPFLPALGIDPDLCMALPAKCDLQTPANC</sequence>
<dbReference type="AlphaFoldDB" id="A0AAD3S134"/>
<dbReference type="InterPro" id="IPR016140">
    <property type="entry name" value="Bifunc_inhib/LTP/seed_store"/>
</dbReference>
<feature type="chain" id="PRO_5042076605" description="Bifunctional inhibitor/plant lipid transfer protein/seed storage helical domain-containing protein" evidence="1">
    <location>
        <begin position="22"/>
        <end position="97"/>
    </location>
</feature>
<evidence type="ECO:0000313" key="4">
    <source>
        <dbReference type="Proteomes" id="UP001279734"/>
    </source>
</evidence>
<comment type="caution">
    <text evidence="3">The sequence shown here is derived from an EMBL/GenBank/DDBJ whole genome shotgun (WGS) entry which is preliminary data.</text>
</comment>